<dbReference type="GO" id="GO:0003712">
    <property type="term" value="F:transcription coregulator activity"/>
    <property type="evidence" value="ECO:0007669"/>
    <property type="project" value="TreeGrafter"/>
</dbReference>
<dbReference type="GO" id="GO:0006357">
    <property type="term" value="P:regulation of transcription by RNA polymerase II"/>
    <property type="evidence" value="ECO:0007669"/>
    <property type="project" value="InterPro"/>
</dbReference>
<dbReference type="PROSITE" id="PS51319">
    <property type="entry name" value="TFIIS_N"/>
    <property type="match status" value="1"/>
</dbReference>
<dbReference type="RefSeq" id="XP_018028150.2">
    <property type="nucleotide sequence ID" value="XM_018172661.2"/>
</dbReference>
<feature type="compositionally biased region" description="Polar residues" evidence="10">
    <location>
        <begin position="342"/>
        <end position="363"/>
    </location>
</feature>
<feature type="compositionally biased region" description="Polar residues" evidence="10">
    <location>
        <begin position="499"/>
        <end position="517"/>
    </location>
</feature>
<evidence type="ECO:0000256" key="5">
    <source>
        <dbReference type="ARBA" id="ARBA00023159"/>
    </source>
</evidence>
<organism evidence="12 13">
    <name type="scientific">Hyalella azteca</name>
    <name type="common">Amphipod</name>
    <dbReference type="NCBI Taxonomy" id="294128"/>
    <lineage>
        <taxon>Eukaryota</taxon>
        <taxon>Metazoa</taxon>
        <taxon>Ecdysozoa</taxon>
        <taxon>Arthropoda</taxon>
        <taxon>Crustacea</taxon>
        <taxon>Multicrustacea</taxon>
        <taxon>Malacostraca</taxon>
        <taxon>Eumalacostraca</taxon>
        <taxon>Peracarida</taxon>
        <taxon>Amphipoda</taxon>
        <taxon>Senticaudata</taxon>
        <taxon>Talitrida</taxon>
        <taxon>Talitroidea</taxon>
        <taxon>Hyalellidae</taxon>
        <taxon>Hyalella</taxon>
    </lineage>
</organism>
<evidence type="ECO:0000256" key="10">
    <source>
        <dbReference type="SAM" id="MobiDB-lite"/>
    </source>
</evidence>
<proteinExistence type="inferred from homology"/>
<feature type="compositionally biased region" description="Low complexity" evidence="10">
    <location>
        <begin position="554"/>
        <end position="569"/>
    </location>
</feature>
<gene>
    <name evidence="13" type="primary">LOC108683351</name>
</gene>
<dbReference type="OrthoDB" id="550309at2759"/>
<dbReference type="CDD" id="cd00183">
    <property type="entry name" value="TFIIS_I"/>
    <property type="match status" value="1"/>
</dbReference>
<keyword evidence="6" id="KW-0804">Transcription</keyword>
<feature type="compositionally biased region" description="Low complexity" evidence="10">
    <location>
        <begin position="370"/>
        <end position="388"/>
    </location>
</feature>
<protein>
    <recommendedName>
        <fullName evidence="3">Mediator of RNA polymerase II transcription subunit 26</fullName>
    </recommendedName>
    <alternativeName>
        <fullName evidence="8">Mediator complex subunit 26</fullName>
    </alternativeName>
</protein>
<evidence type="ECO:0000256" key="6">
    <source>
        <dbReference type="ARBA" id="ARBA00023163"/>
    </source>
</evidence>
<evidence type="ECO:0000313" key="12">
    <source>
        <dbReference type="Proteomes" id="UP000694843"/>
    </source>
</evidence>
<dbReference type="InterPro" id="IPR042376">
    <property type="entry name" value="MED26"/>
</dbReference>
<feature type="compositionally biased region" description="Basic residues" evidence="10">
    <location>
        <begin position="602"/>
        <end position="611"/>
    </location>
</feature>
<feature type="region of interest" description="Disordered" evidence="10">
    <location>
        <begin position="105"/>
        <end position="130"/>
    </location>
</feature>
<dbReference type="PANTHER" id="PTHR15201">
    <property type="entry name" value="CRSP70"/>
    <property type="match status" value="1"/>
</dbReference>
<feature type="region of interest" description="Disordered" evidence="10">
    <location>
        <begin position="497"/>
        <end position="631"/>
    </location>
</feature>
<keyword evidence="12" id="KW-1185">Reference proteome</keyword>
<dbReference type="Pfam" id="PF08711">
    <property type="entry name" value="Med26"/>
    <property type="match status" value="1"/>
</dbReference>
<evidence type="ECO:0000256" key="3">
    <source>
        <dbReference type="ARBA" id="ARBA00019686"/>
    </source>
</evidence>
<evidence type="ECO:0000256" key="4">
    <source>
        <dbReference type="ARBA" id="ARBA00023015"/>
    </source>
</evidence>
<evidence type="ECO:0000256" key="7">
    <source>
        <dbReference type="ARBA" id="ARBA00023242"/>
    </source>
</evidence>
<evidence type="ECO:0000256" key="8">
    <source>
        <dbReference type="ARBA" id="ARBA00031968"/>
    </source>
</evidence>
<dbReference type="InterPro" id="IPR003617">
    <property type="entry name" value="TFIIS/CRSP70_N_sub"/>
</dbReference>
<feature type="domain" description="TFIIS N-terminal" evidence="11">
    <location>
        <begin position="143"/>
        <end position="220"/>
    </location>
</feature>
<dbReference type="AlphaFoldDB" id="A0A8B7PQ75"/>
<evidence type="ECO:0000256" key="2">
    <source>
        <dbReference type="ARBA" id="ARBA00009681"/>
    </source>
</evidence>
<dbReference type="InterPro" id="IPR035441">
    <property type="entry name" value="TFIIS/LEDGF_dom_sf"/>
</dbReference>
<keyword evidence="4" id="KW-0805">Transcription regulation</keyword>
<accession>A0A8B7PQ75</accession>
<dbReference type="InterPro" id="IPR017923">
    <property type="entry name" value="TFIIS_N"/>
</dbReference>
<comment type="subcellular location">
    <subcellularLocation>
        <location evidence="1 9">Nucleus</location>
    </subcellularLocation>
</comment>
<dbReference type="GO" id="GO:0010628">
    <property type="term" value="P:positive regulation of gene expression"/>
    <property type="evidence" value="ECO:0007669"/>
    <property type="project" value="TreeGrafter"/>
</dbReference>
<dbReference type="Gene3D" id="1.20.930.10">
    <property type="entry name" value="Conserved domain common to transcription factors TFIIS, elongin A, CRSP70"/>
    <property type="match status" value="1"/>
</dbReference>
<keyword evidence="7 9" id="KW-0539">Nucleus</keyword>
<evidence type="ECO:0000313" key="13">
    <source>
        <dbReference type="RefSeq" id="XP_018028150.2"/>
    </source>
</evidence>
<feature type="compositionally biased region" description="Low complexity" evidence="10">
    <location>
        <begin position="322"/>
        <end position="337"/>
    </location>
</feature>
<feature type="compositionally biased region" description="Polar residues" evidence="10">
    <location>
        <begin position="273"/>
        <end position="282"/>
    </location>
</feature>
<evidence type="ECO:0000259" key="11">
    <source>
        <dbReference type="PROSITE" id="PS51319"/>
    </source>
</evidence>
<evidence type="ECO:0000256" key="1">
    <source>
        <dbReference type="ARBA" id="ARBA00004123"/>
    </source>
</evidence>
<dbReference type="Proteomes" id="UP000694843">
    <property type="component" value="Unplaced"/>
</dbReference>
<evidence type="ECO:0000256" key="9">
    <source>
        <dbReference type="PROSITE-ProRule" id="PRU00649"/>
    </source>
</evidence>
<dbReference type="GO" id="GO:0016592">
    <property type="term" value="C:mediator complex"/>
    <property type="evidence" value="ECO:0007669"/>
    <property type="project" value="InterPro"/>
</dbReference>
<comment type="similarity">
    <text evidence="2">Belongs to the Mediator complex subunit 26 family.</text>
</comment>
<feature type="region of interest" description="Disordered" evidence="10">
    <location>
        <begin position="677"/>
        <end position="712"/>
    </location>
</feature>
<feature type="region of interest" description="Disordered" evidence="10">
    <location>
        <begin position="223"/>
        <end position="415"/>
    </location>
</feature>
<dbReference type="KEGG" id="hazt:108683351"/>
<sequence length="870" mass="94597">MVAGRIPKDLLYGELVEGRWKTGRIKLRFRDISMWDLKQCRIKSSSSETQAADRQGWMLAVGQAVSYAEVERRDGDSQGEFQTETTVDASATAIYLHLSARRRTVSQSPGLPGPASPCRRPSQSPTLRRRDNTCGLMQQSIEDLQYKLKQCLDSSYNVIDMGTLLAIIAELAKTPITRDILERTRIGREIKCIRRQNEDPELNKRAKNLVREWRRIVEAEERPLSQPSAVGHPSNGSNGHILPAPTNTPVALSGCPPAVSSSGRNSPEIEVLHNNTAVTAPSSRLLASGSKGRASATPAVSTHHHQRNHTKPVYPPLSPVTSRTAPASPALPRPSRGPSRHSAPTSPVCNSQNGTSFPSSPSDTHVHLGAPSPVSPASSRAMDSAMSMPLSSRPVDPHRAVSRSGNASSHRHVANKRLRKCSEDDDEVTEVLELDEEGPPIKRQRVTPMTNGNIVDVEDVNSVGSSASSYCEVIEDDIVVETITPISTPRWSNLELKNRQSGASSSNNLRFSLSPNTKDVKSPSRRGRSNSSSRKGTPGLVTKLPAASDASLLPGAPRGSSSRNSASKSPVGTEDGSSADTALLPNCVGDVTTLNKTSGRTVRGRGRRKSINSRPSLPDIKLPTSSSKVKTTSQLVAELAQRKGDSLLAERASKLEEQLKSNDEMTRNKMNHVYRYVQSLPSPPDPNNSSAPIVLVPTPSPPAERLPASPHPSDQPIIISPEPELLGAPRQPADETEVPLSVLDSLGVTGAEDDIELLAKLPPIDFEEALEVQKYEDQLDNLEYRHTEYGAKTLKDLHMVDEDEEIDHQPSSSLNSTTCAALERLHCNEVPGVNGTLDSESSFRQWHEVVEQQSYLGQPLHMLPYVLLDF</sequence>
<dbReference type="GeneID" id="108683351"/>
<name>A0A8B7PQ75_HYAAZ</name>
<dbReference type="SMART" id="SM00509">
    <property type="entry name" value="TFS2N"/>
    <property type="match status" value="1"/>
</dbReference>
<dbReference type="SUPFAM" id="SSF47676">
    <property type="entry name" value="Conserved domain common to transcription factors TFIIS, elongin A, CRSP70"/>
    <property type="match status" value="1"/>
</dbReference>
<reference evidence="13" key="1">
    <citation type="submission" date="2025-08" db="UniProtKB">
        <authorList>
            <consortium name="RefSeq"/>
        </authorList>
    </citation>
    <scope>IDENTIFICATION</scope>
    <source>
        <tissue evidence="13">Whole organism</tissue>
    </source>
</reference>
<keyword evidence="5" id="KW-0010">Activator</keyword>
<dbReference type="PANTHER" id="PTHR15201:SF1">
    <property type="entry name" value="MEDIATOR OF RNA POLYMERASE II TRANSCRIPTION SUBUNIT 26"/>
    <property type="match status" value="1"/>
</dbReference>
<dbReference type="OMA" id="KIDWGDS"/>
<dbReference type="GO" id="GO:0070847">
    <property type="term" value="C:core mediator complex"/>
    <property type="evidence" value="ECO:0007669"/>
    <property type="project" value="TreeGrafter"/>
</dbReference>